<dbReference type="SUPFAM" id="SSF54373">
    <property type="entry name" value="FAD-linked reductases, C-terminal domain"/>
    <property type="match status" value="1"/>
</dbReference>
<evidence type="ECO:0000313" key="2">
    <source>
        <dbReference type="EMBL" id="CCA16126.1"/>
    </source>
</evidence>
<evidence type="ECO:0000259" key="1">
    <source>
        <dbReference type="Pfam" id="PF01593"/>
    </source>
</evidence>
<feature type="domain" description="Amine oxidase" evidence="1">
    <location>
        <begin position="21"/>
        <end position="469"/>
    </location>
</feature>
<dbReference type="InterPro" id="IPR050281">
    <property type="entry name" value="Flavin_monoamine_oxidase"/>
</dbReference>
<reference evidence="2" key="1">
    <citation type="journal article" date="2011" name="PLoS Biol.">
        <title>Gene gain and loss during evolution of obligate parasitism in the white rust pathogen of Arabidopsis thaliana.</title>
        <authorList>
            <person name="Kemen E."/>
            <person name="Gardiner A."/>
            <person name="Schultz-Larsen T."/>
            <person name="Kemen A.C."/>
            <person name="Balmuth A.L."/>
            <person name="Robert-Seilaniantz A."/>
            <person name="Bailey K."/>
            <person name="Holub E."/>
            <person name="Studholme D.J."/>
            <person name="Maclean D."/>
            <person name="Jones J.D."/>
        </authorList>
    </citation>
    <scope>NUCLEOTIDE SEQUENCE</scope>
</reference>
<dbReference type="Pfam" id="PF01593">
    <property type="entry name" value="Amino_oxidase"/>
    <property type="match status" value="1"/>
</dbReference>
<dbReference type="InterPro" id="IPR002937">
    <property type="entry name" value="Amino_oxidase"/>
</dbReference>
<reference evidence="2" key="2">
    <citation type="submission" date="2011-02" db="EMBL/GenBank/DDBJ databases">
        <authorList>
            <person name="MacLean D."/>
        </authorList>
    </citation>
    <scope>NUCLEOTIDE SEQUENCE</scope>
</reference>
<proteinExistence type="predicted"/>
<name>F0W4T9_9STRA</name>
<dbReference type="GO" id="GO:0016491">
    <property type="term" value="F:oxidoreductase activity"/>
    <property type="evidence" value="ECO:0007669"/>
    <property type="project" value="InterPro"/>
</dbReference>
<accession>F0W4T9</accession>
<gene>
    <name evidence="2" type="ORF">ALNC14_022690</name>
</gene>
<sequence length="480" mass="53621">MCRGRGPAECHYNVIIIGAGIAGLRCAHTLRHVYDIQDVIVVEASDRIGGRILQNDTLVPGMKIDLGAEFVHGDNTSLTNLARQEGWNMYEIFTWAQGDGGPAQATHVNGAGYYFLGDQKRMLRFDDSDPEFCTFNNAVLGLSASENISEISRDRSMMDYFKTFQLSESILKLANAGYGNTAGVRLDDISLRVTCEYEKQWQEVEEDGDFRLADSYKCLLEHHSSDINLKLSSPVVSVKYHNPNRISLTLSNKEHISCNRLVVTAPIATFADIKYEPELPKEKIDAVNSFGMTRAIKIILVVSKRFWPADTHGVICSDMFIPEFWINSNAGIGFLHDFADNRKELSSEIYYTITGFATAEFADNLKKFTENQIICQFLNQLDLMYGDDTVPTPATLSFIKGMYFDWGDVPFIRGGYSYPKVGQMEGASEQIAKSIENRIFFAGEATSFERPGMAVHCAMDTGDRAAREVSASLRDQALHT</sequence>
<protein>
    <submittedName>
        <fullName evidence="2">Uncharacterized protein ALNC14_022690</fullName>
    </submittedName>
</protein>
<dbReference type="SUPFAM" id="SSF51905">
    <property type="entry name" value="FAD/NAD(P)-binding domain"/>
    <property type="match status" value="1"/>
</dbReference>
<dbReference type="Gene3D" id="3.50.50.60">
    <property type="entry name" value="FAD/NAD(P)-binding domain"/>
    <property type="match status" value="1"/>
</dbReference>
<dbReference type="PANTHER" id="PTHR10742:SF418">
    <property type="entry name" value="AMINE OXIDASE DOMAIN-CONTAINING PROTEIN"/>
    <property type="match status" value="1"/>
</dbReference>
<dbReference type="EMBL" id="FR824063">
    <property type="protein sequence ID" value="CCA16126.1"/>
    <property type="molecule type" value="Genomic_DNA"/>
</dbReference>
<organism evidence="2">
    <name type="scientific">Albugo laibachii Nc14</name>
    <dbReference type="NCBI Taxonomy" id="890382"/>
    <lineage>
        <taxon>Eukaryota</taxon>
        <taxon>Sar</taxon>
        <taxon>Stramenopiles</taxon>
        <taxon>Oomycota</taxon>
        <taxon>Peronosporomycetes</taxon>
        <taxon>Albuginales</taxon>
        <taxon>Albuginaceae</taxon>
        <taxon>Albugo</taxon>
    </lineage>
</organism>
<dbReference type="InterPro" id="IPR036188">
    <property type="entry name" value="FAD/NAD-bd_sf"/>
</dbReference>
<dbReference type="PANTHER" id="PTHR10742">
    <property type="entry name" value="FLAVIN MONOAMINE OXIDASE"/>
    <property type="match status" value="1"/>
</dbReference>
<dbReference type="AlphaFoldDB" id="F0W4T9"/>
<dbReference type="HOGENOM" id="CLU_004498_10_2_1"/>